<feature type="coiled-coil region" evidence="6">
    <location>
        <begin position="951"/>
        <end position="983"/>
    </location>
</feature>
<feature type="region of interest" description="Disordered" evidence="7">
    <location>
        <begin position="1211"/>
        <end position="1245"/>
    </location>
</feature>
<keyword evidence="8" id="KW-1185">Reference proteome</keyword>
<dbReference type="GO" id="GO:0045503">
    <property type="term" value="F:dynein light chain binding"/>
    <property type="evidence" value="ECO:0007669"/>
    <property type="project" value="TreeGrafter"/>
</dbReference>
<dbReference type="GO" id="GO:0036159">
    <property type="term" value="P:inner dynein arm assembly"/>
    <property type="evidence" value="ECO:0007669"/>
    <property type="project" value="TreeGrafter"/>
</dbReference>
<comment type="subcellular location">
    <subcellularLocation>
        <location evidence="1">Cytoplasm</location>
    </subcellularLocation>
</comment>
<feature type="compositionally biased region" description="Acidic residues" evidence="7">
    <location>
        <begin position="72"/>
        <end position="84"/>
    </location>
</feature>
<evidence type="ECO:0000256" key="1">
    <source>
        <dbReference type="ARBA" id="ARBA00004496"/>
    </source>
</evidence>
<feature type="region of interest" description="Disordered" evidence="7">
    <location>
        <begin position="1"/>
        <end position="84"/>
    </location>
</feature>
<dbReference type="GO" id="GO:0060294">
    <property type="term" value="P:cilium movement involved in cell motility"/>
    <property type="evidence" value="ECO:0007669"/>
    <property type="project" value="TreeGrafter"/>
</dbReference>
<dbReference type="RefSeq" id="XP_015521168.2">
    <property type="nucleotide sequence ID" value="XM_015665682.2"/>
</dbReference>
<accession>A0A6J0C3Q2</accession>
<evidence type="ECO:0000256" key="5">
    <source>
        <dbReference type="PROSITE-ProRule" id="PRU00221"/>
    </source>
</evidence>
<feature type="compositionally biased region" description="Acidic residues" evidence="7">
    <location>
        <begin position="1213"/>
        <end position="1238"/>
    </location>
</feature>
<reference evidence="9" key="1">
    <citation type="submission" date="2025-08" db="UniProtKB">
        <authorList>
            <consortium name="RefSeq"/>
        </authorList>
    </citation>
    <scope>IDENTIFICATION</scope>
    <source>
        <tissue evidence="9">Thorax and Abdomen</tissue>
    </source>
</reference>
<dbReference type="PANTHER" id="PTHR12442:SF5">
    <property type="entry name" value="DYNEIN AXONEMAL INTERMEDIATE CHAIN 3"/>
    <property type="match status" value="1"/>
</dbReference>
<organism evidence="9">
    <name type="scientific">Neodiprion lecontei</name>
    <name type="common">Redheaded pine sawfly</name>
    <dbReference type="NCBI Taxonomy" id="441921"/>
    <lineage>
        <taxon>Eukaryota</taxon>
        <taxon>Metazoa</taxon>
        <taxon>Ecdysozoa</taxon>
        <taxon>Arthropoda</taxon>
        <taxon>Hexapoda</taxon>
        <taxon>Insecta</taxon>
        <taxon>Pterygota</taxon>
        <taxon>Neoptera</taxon>
        <taxon>Endopterygota</taxon>
        <taxon>Hymenoptera</taxon>
        <taxon>Tenthredinoidea</taxon>
        <taxon>Diprionidae</taxon>
        <taxon>Diprioninae</taxon>
        <taxon>Neodiprion</taxon>
    </lineage>
</organism>
<dbReference type="Gene3D" id="2.130.10.10">
    <property type="entry name" value="YVTN repeat-like/Quinoprotein amine dehydrogenase"/>
    <property type="match status" value="2"/>
</dbReference>
<evidence type="ECO:0000313" key="9">
    <source>
        <dbReference type="RefSeq" id="XP_015521168.2"/>
    </source>
</evidence>
<protein>
    <submittedName>
        <fullName evidence="9">Dynein axonemal intermediate chain 3</fullName>
    </submittedName>
</protein>
<evidence type="ECO:0000313" key="8">
    <source>
        <dbReference type="Proteomes" id="UP000829291"/>
    </source>
</evidence>
<dbReference type="GO" id="GO:0045504">
    <property type="term" value="F:dynein heavy chain binding"/>
    <property type="evidence" value="ECO:0007669"/>
    <property type="project" value="TreeGrafter"/>
</dbReference>
<keyword evidence="2" id="KW-0963">Cytoplasm</keyword>
<evidence type="ECO:0000256" key="2">
    <source>
        <dbReference type="ARBA" id="ARBA00022490"/>
    </source>
</evidence>
<evidence type="ECO:0000256" key="4">
    <source>
        <dbReference type="ARBA" id="ARBA00022737"/>
    </source>
</evidence>
<dbReference type="InterPro" id="IPR015943">
    <property type="entry name" value="WD40/YVTN_repeat-like_dom_sf"/>
</dbReference>
<evidence type="ECO:0000256" key="6">
    <source>
        <dbReference type="SAM" id="Coils"/>
    </source>
</evidence>
<dbReference type="AlphaFoldDB" id="A0A6J0C3Q2"/>
<dbReference type="PANTHER" id="PTHR12442">
    <property type="entry name" value="DYNEIN INTERMEDIATE CHAIN"/>
    <property type="match status" value="1"/>
</dbReference>
<dbReference type="GO" id="GO:0036156">
    <property type="term" value="C:inner dynein arm"/>
    <property type="evidence" value="ECO:0007669"/>
    <property type="project" value="TreeGrafter"/>
</dbReference>
<sequence length="1245" mass="143371">MNSGKEAGVRETGGSLERFTEGFENGGSRGSEDELGPDQDENDGVQYAEHEYPEESRGEFDEELIGERYPMDEDEDEDEDEEGDLEADEYLGYEGEFSALDLAATSQMPGTTRSGKSIYQRGSFLGSIPSFVEGGSSEFEMSMKRNYRRSTALGFEGIARIDLSPLTQKIVGCVIGENVTTEYPWMYVKKEIIEDNIDLHDESSDFLPIKDAVTEFPGTKMLIGYAPSSSEKGQFYVCVTEEAQDAVLENIEALRAEQENRVRNAVYKTVRKWTSLGSEIEVDSEIDKKTRPLYEIEVETTSDLLNLEMNFTDRGVDDQRDGYVELVSEREHFETVTRNVVGRGDQVKPYFKDVEAQTDPSMPNNMWTQYEYKCPVIDPATFDEEKSTAFTDFVEKYKDEVCDYVTVNENWDVYYNDYVSLVRNKRDTHPPEVIKYLEHQSYSAGKLCMDRVINSLNWHPLWTGTVAAAYTHHSKVETLSGPGDRDEVRRACEGNNKVLIWSFTDCLTPKLVLDSPREVTAISFCPLDGNVVVGGCANGQVAIWDIAGKIEQVETVEVRTPAQVKYRVAMQSLMTWMNETMSSSTIRPAAMSSLQHGQVAPITEIVWLPPYNKLDKNGRIQSLPADTEVSELTWQFATSSEDGTVAIWDLKYKPSDVGDGTARTKVKRQVPRPEPLVQAISPYKQLDRVFKPDYKLSVKRDDVLVPLSTVNVYFTTFPTIQLTEEVSRMDITTRRYHEQVIQKPDYEMEPFMVVGTTEGDLMRITWDGYEFSTGMMVNDEPAVIAARNKIHDGPVTVVARSKYLSRILITIGGKVFALWRDDCMDPIIWRKSKIKYTACCWGSCRPTLFLLAQSDGTIEVWDLLCQSEKPTFTQSVSGRNITGLVTHSLYLNPRCIAFSDYNGTLRVFTAPDVLMHFDESDIRWLEQFVDREVDRIKEFKEWQTRWSATNLENVERKRKLAEIDAEKQRLAEDDKRKREMEEAAVHIRESRAKRNIRSNPEEFLAQARERWKAMELRRMQRVILDKKGLRKDELEKQRAPMMMLREEVHRKKRKIKKILQTQDKIFEDSIAFLFPDQYRERRPTVSLKLPAASREKSVPEEADELAQLLKDKEAQPPVTQFQTQEEKFIYEFLETQAEALEMIRRNPYKPTFVWRKVLTEGKYRRKVMDLQLTRRNGHRRDYMHMKSIKEAARGNAKAGIVWFTSEIKHYDTDDQEQEQEQEQDQDQDQDSIGLEDEFQASAEQI</sequence>
<feature type="compositionally biased region" description="Acidic residues" evidence="7">
    <location>
        <begin position="33"/>
        <end position="43"/>
    </location>
</feature>
<evidence type="ECO:0000256" key="7">
    <source>
        <dbReference type="SAM" id="MobiDB-lite"/>
    </source>
</evidence>
<dbReference type="GeneID" id="107225271"/>
<dbReference type="SUPFAM" id="SSF50978">
    <property type="entry name" value="WD40 repeat-like"/>
    <property type="match status" value="1"/>
</dbReference>
<dbReference type="InterPro" id="IPR001680">
    <property type="entry name" value="WD40_rpt"/>
</dbReference>
<name>A0A6J0C3Q2_NEOLC</name>
<proteinExistence type="predicted"/>
<dbReference type="Proteomes" id="UP000829291">
    <property type="component" value="Chromosome 7"/>
</dbReference>
<dbReference type="InterPro" id="IPR050687">
    <property type="entry name" value="Dynein_IC"/>
</dbReference>
<dbReference type="SMART" id="SM00320">
    <property type="entry name" value="WD40"/>
    <property type="match status" value="4"/>
</dbReference>
<evidence type="ECO:0000256" key="3">
    <source>
        <dbReference type="ARBA" id="ARBA00022574"/>
    </source>
</evidence>
<dbReference type="OrthoDB" id="6619788at2759"/>
<dbReference type="KEGG" id="nlo:107225271"/>
<gene>
    <name evidence="9" type="primary">LOC107225271</name>
</gene>
<dbReference type="FunCoup" id="A0A6J0C3Q2">
    <property type="interactions" value="13"/>
</dbReference>
<keyword evidence="4" id="KW-0677">Repeat</keyword>
<dbReference type="PROSITE" id="PS50082">
    <property type="entry name" value="WD_REPEATS_2"/>
    <property type="match status" value="1"/>
</dbReference>
<keyword evidence="6" id="KW-0175">Coiled coil</keyword>
<dbReference type="InterPro" id="IPR036322">
    <property type="entry name" value="WD40_repeat_dom_sf"/>
</dbReference>
<dbReference type="InParanoid" id="A0A6J0C3Q2"/>
<feature type="compositionally biased region" description="Basic and acidic residues" evidence="7">
    <location>
        <begin position="48"/>
        <end position="71"/>
    </location>
</feature>
<keyword evidence="3 5" id="KW-0853">WD repeat</keyword>
<feature type="repeat" description="WD" evidence="5">
    <location>
        <begin position="636"/>
        <end position="651"/>
    </location>
</feature>